<gene>
    <name evidence="6 7" type="primary">rsmG</name>
    <name evidence="7" type="ORF">ACFQRG_19585</name>
</gene>
<evidence type="ECO:0000313" key="7">
    <source>
        <dbReference type="EMBL" id="MFC7395116.1"/>
    </source>
</evidence>
<sequence>MDKFTKVLEEKGITLSPHQINQFKKYYECLIEWNEKMNLTAITDEEQVYIKHFYDSLTPSFYFDLTSELTLCDVGSGAGFPSIPLKIVFPNLKIAIVDALKKRLSFLDTLVKELSLNHVTLYHDRAETFAKKTEIRETFDIVTARAVAKLSVLSEYCLPLTKINGTFIALKGASAEEEIKASQKAIKALGGNIKDVQALLLPEEQSHRHLIFIDKIEKTPKKYPRKPGTPGRNPL</sequence>
<reference evidence="8" key="1">
    <citation type="journal article" date="2019" name="Int. J. Syst. Evol. Microbiol.">
        <title>The Global Catalogue of Microorganisms (GCM) 10K type strain sequencing project: providing services to taxonomists for standard genome sequencing and annotation.</title>
        <authorList>
            <consortium name="The Broad Institute Genomics Platform"/>
            <consortium name="The Broad Institute Genome Sequencing Center for Infectious Disease"/>
            <person name="Wu L."/>
            <person name="Ma J."/>
        </authorList>
    </citation>
    <scope>NUCLEOTIDE SEQUENCE [LARGE SCALE GENOMIC DNA]</scope>
    <source>
        <strain evidence="8">CGMCC 1.16305</strain>
    </source>
</reference>
<dbReference type="PANTHER" id="PTHR31760:SF0">
    <property type="entry name" value="S-ADENOSYL-L-METHIONINE-DEPENDENT METHYLTRANSFERASES SUPERFAMILY PROTEIN"/>
    <property type="match status" value="1"/>
</dbReference>
<protein>
    <recommendedName>
        <fullName evidence="6">Ribosomal RNA small subunit methyltransferase G</fullName>
        <ecNumber evidence="6">2.1.1.-</ecNumber>
    </recommendedName>
    <alternativeName>
        <fullName evidence="6">16S rRNA 7-methylguanosine methyltransferase</fullName>
        <shortName evidence="6">16S rRNA m7G methyltransferase</shortName>
    </alternativeName>
</protein>
<evidence type="ECO:0000256" key="2">
    <source>
        <dbReference type="ARBA" id="ARBA00022552"/>
    </source>
</evidence>
<dbReference type="GO" id="GO:0032259">
    <property type="term" value="P:methylation"/>
    <property type="evidence" value="ECO:0007669"/>
    <property type="project" value="UniProtKB-KW"/>
</dbReference>
<dbReference type="PIRSF" id="PIRSF003078">
    <property type="entry name" value="GidB"/>
    <property type="match status" value="1"/>
</dbReference>
<dbReference type="PANTHER" id="PTHR31760">
    <property type="entry name" value="S-ADENOSYL-L-METHIONINE-DEPENDENT METHYLTRANSFERASES SUPERFAMILY PROTEIN"/>
    <property type="match status" value="1"/>
</dbReference>
<keyword evidence="1 6" id="KW-0963">Cytoplasm</keyword>
<dbReference type="EMBL" id="JBHTCO010000042">
    <property type="protein sequence ID" value="MFC7395116.1"/>
    <property type="molecule type" value="Genomic_DNA"/>
</dbReference>
<accession>A0ABW2Q6K5</accession>
<feature type="binding site" evidence="6">
    <location>
        <position position="145"/>
    </location>
    <ligand>
        <name>S-adenosyl-L-methionine</name>
        <dbReference type="ChEBI" id="CHEBI:59789"/>
    </ligand>
</feature>
<dbReference type="NCBIfam" id="TIGR00138">
    <property type="entry name" value="rsmG_gidB"/>
    <property type="match status" value="1"/>
</dbReference>
<feature type="binding site" evidence="6">
    <location>
        <position position="80"/>
    </location>
    <ligand>
        <name>S-adenosyl-L-methionine</name>
        <dbReference type="ChEBI" id="CHEBI:59789"/>
    </ligand>
</feature>
<evidence type="ECO:0000256" key="1">
    <source>
        <dbReference type="ARBA" id="ARBA00022490"/>
    </source>
</evidence>
<evidence type="ECO:0000256" key="3">
    <source>
        <dbReference type="ARBA" id="ARBA00022603"/>
    </source>
</evidence>
<dbReference type="Pfam" id="PF02527">
    <property type="entry name" value="GidB"/>
    <property type="match status" value="1"/>
</dbReference>
<keyword evidence="3 6" id="KW-0489">Methyltransferase</keyword>
<evidence type="ECO:0000313" key="8">
    <source>
        <dbReference type="Proteomes" id="UP001596505"/>
    </source>
</evidence>
<keyword evidence="5 6" id="KW-0949">S-adenosyl-L-methionine</keyword>
<dbReference type="Proteomes" id="UP001596505">
    <property type="component" value="Unassembled WGS sequence"/>
</dbReference>
<dbReference type="HAMAP" id="MF_00074">
    <property type="entry name" value="16SrRNA_methyltr_G"/>
    <property type="match status" value="1"/>
</dbReference>
<comment type="subcellular location">
    <subcellularLocation>
        <location evidence="6">Cytoplasm</location>
    </subcellularLocation>
</comment>
<keyword evidence="4 6" id="KW-0808">Transferase</keyword>
<dbReference type="RefSeq" id="WP_380969310.1">
    <property type="nucleotide sequence ID" value="NZ_JBHTCO010000042.1"/>
</dbReference>
<comment type="similarity">
    <text evidence="6">Belongs to the methyltransferase superfamily. RNA methyltransferase RsmG family.</text>
</comment>
<evidence type="ECO:0000256" key="5">
    <source>
        <dbReference type="ARBA" id="ARBA00022691"/>
    </source>
</evidence>
<dbReference type="InterPro" id="IPR003682">
    <property type="entry name" value="rRNA_ssu_MeTfrase_G"/>
</dbReference>
<comment type="caution">
    <text evidence="6">Lacks conserved residue(s) required for the propagation of feature annotation.</text>
</comment>
<comment type="function">
    <text evidence="6">Specifically methylates the N7 position of guanine in position 535 of 16S rRNA.</text>
</comment>
<feature type="binding site" evidence="6">
    <location>
        <begin position="126"/>
        <end position="127"/>
    </location>
    <ligand>
        <name>S-adenosyl-L-methionine</name>
        <dbReference type="ChEBI" id="CHEBI:59789"/>
    </ligand>
</feature>
<dbReference type="GO" id="GO:0008168">
    <property type="term" value="F:methyltransferase activity"/>
    <property type="evidence" value="ECO:0007669"/>
    <property type="project" value="UniProtKB-KW"/>
</dbReference>
<proteinExistence type="inferred from homology"/>
<keyword evidence="8" id="KW-1185">Reference proteome</keyword>
<name>A0ABW2Q6K5_9BACL</name>
<dbReference type="SUPFAM" id="SSF53335">
    <property type="entry name" value="S-adenosyl-L-methionine-dependent methyltransferases"/>
    <property type="match status" value="1"/>
</dbReference>
<dbReference type="Gene3D" id="3.40.50.150">
    <property type="entry name" value="Vaccinia Virus protein VP39"/>
    <property type="match status" value="1"/>
</dbReference>
<feature type="binding site" evidence="6">
    <location>
        <position position="75"/>
    </location>
    <ligand>
        <name>S-adenosyl-L-methionine</name>
        <dbReference type="ChEBI" id="CHEBI:59789"/>
    </ligand>
</feature>
<comment type="caution">
    <text evidence="7">The sequence shown here is derived from an EMBL/GenBank/DDBJ whole genome shotgun (WGS) entry which is preliminary data.</text>
</comment>
<organism evidence="7 8">
    <name type="scientific">Scopulibacillus cellulosilyticus</name>
    <dbReference type="NCBI Taxonomy" id="2665665"/>
    <lineage>
        <taxon>Bacteria</taxon>
        <taxon>Bacillati</taxon>
        <taxon>Bacillota</taxon>
        <taxon>Bacilli</taxon>
        <taxon>Bacillales</taxon>
        <taxon>Sporolactobacillaceae</taxon>
        <taxon>Scopulibacillus</taxon>
    </lineage>
</organism>
<keyword evidence="2 6" id="KW-0698">rRNA processing</keyword>
<dbReference type="EC" id="2.1.1.-" evidence="6"/>
<evidence type="ECO:0000256" key="6">
    <source>
        <dbReference type="HAMAP-Rule" id="MF_00074"/>
    </source>
</evidence>
<evidence type="ECO:0000256" key="4">
    <source>
        <dbReference type="ARBA" id="ARBA00022679"/>
    </source>
</evidence>
<dbReference type="InterPro" id="IPR029063">
    <property type="entry name" value="SAM-dependent_MTases_sf"/>
</dbReference>